<accession>A0A7J5YDK8</accession>
<evidence type="ECO:0000256" key="1">
    <source>
        <dbReference type="SAM" id="MobiDB-lite"/>
    </source>
</evidence>
<dbReference type="EMBL" id="JAAKFY010000014">
    <property type="protein sequence ID" value="KAF3846617.1"/>
    <property type="molecule type" value="Genomic_DNA"/>
</dbReference>
<reference evidence="2 3" key="1">
    <citation type="submission" date="2020-03" db="EMBL/GenBank/DDBJ databases">
        <title>Dissostichus mawsoni Genome sequencing and assembly.</title>
        <authorList>
            <person name="Park H."/>
        </authorList>
    </citation>
    <scope>NUCLEOTIDE SEQUENCE [LARGE SCALE GENOMIC DNA]</scope>
    <source>
        <strain evidence="2">DM0001</strain>
        <tissue evidence="2">Muscle</tissue>
    </source>
</reference>
<keyword evidence="3" id="KW-1185">Reference proteome</keyword>
<feature type="compositionally biased region" description="Basic and acidic residues" evidence="1">
    <location>
        <begin position="83"/>
        <end position="103"/>
    </location>
</feature>
<gene>
    <name evidence="2" type="ORF">F7725_003695</name>
</gene>
<protein>
    <submittedName>
        <fullName evidence="2">Uncharacterized protein</fullName>
    </submittedName>
</protein>
<evidence type="ECO:0000313" key="2">
    <source>
        <dbReference type="EMBL" id="KAF3846617.1"/>
    </source>
</evidence>
<feature type="region of interest" description="Disordered" evidence="1">
    <location>
        <begin position="80"/>
        <end position="117"/>
    </location>
</feature>
<dbReference type="Proteomes" id="UP000518266">
    <property type="component" value="Unassembled WGS sequence"/>
</dbReference>
<dbReference type="AlphaFoldDB" id="A0A7J5YDK8"/>
<name>A0A7J5YDK8_DISMA</name>
<organism evidence="2 3">
    <name type="scientific">Dissostichus mawsoni</name>
    <name type="common">Antarctic cod</name>
    <dbReference type="NCBI Taxonomy" id="36200"/>
    <lineage>
        <taxon>Eukaryota</taxon>
        <taxon>Metazoa</taxon>
        <taxon>Chordata</taxon>
        <taxon>Craniata</taxon>
        <taxon>Vertebrata</taxon>
        <taxon>Euteleostomi</taxon>
        <taxon>Actinopterygii</taxon>
        <taxon>Neopterygii</taxon>
        <taxon>Teleostei</taxon>
        <taxon>Neoteleostei</taxon>
        <taxon>Acanthomorphata</taxon>
        <taxon>Eupercaria</taxon>
        <taxon>Perciformes</taxon>
        <taxon>Notothenioidei</taxon>
        <taxon>Nototheniidae</taxon>
        <taxon>Dissostichus</taxon>
    </lineage>
</organism>
<comment type="caution">
    <text evidence="2">The sequence shown here is derived from an EMBL/GenBank/DDBJ whole genome shotgun (WGS) entry which is preliminary data.</text>
</comment>
<evidence type="ECO:0000313" key="3">
    <source>
        <dbReference type="Proteomes" id="UP000518266"/>
    </source>
</evidence>
<proteinExistence type="predicted"/>
<sequence>MLEAGWTHLLSTESLAGALQVRQRHPQGLQLAAAGQQLRLQLLLLRRDPLRLRLQTGQPHCAHTGTINTQRTTPAWSFLGREGVSKEKEDSEAESQCRREKYASDVGGVPSPSVDTSRSDGWFCLRSTATASDRLLVSDAGDSLLPFLPLV</sequence>